<accession>A0A3D9HSZ4</accession>
<sequence>MSQAELENRIKGMIEEIEQARVNLSQGKDFGLEAIGERVAAACAEVTALSDEDSVELRPILETLRTDLINFSEELGEISRRLKEIEDQEAEAAKEAQNEAQNGDEG</sequence>
<dbReference type="Proteomes" id="UP000256845">
    <property type="component" value="Unassembled WGS sequence"/>
</dbReference>
<reference evidence="2 3" key="1">
    <citation type="submission" date="2018-07" db="EMBL/GenBank/DDBJ databases">
        <title>Genomic Encyclopedia of Type Strains, Phase III (KMG-III): the genomes of soil and plant-associated and newly described type strains.</title>
        <authorList>
            <person name="Whitman W."/>
        </authorList>
    </citation>
    <scope>NUCLEOTIDE SEQUENCE [LARGE SCALE GENOMIC DNA]</scope>
    <source>
        <strain evidence="2 3">CECT 8488</strain>
    </source>
</reference>
<dbReference type="EMBL" id="QRDW01000002">
    <property type="protein sequence ID" value="RED52471.1"/>
    <property type="molecule type" value="Genomic_DNA"/>
</dbReference>
<dbReference type="OrthoDB" id="7366211at2"/>
<evidence type="ECO:0000313" key="2">
    <source>
        <dbReference type="EMBL" id="RED52471.1"/>
    </source>
</evidence>
<feature type="compositionally biased region" description="Basic and acidic residues" evidence="1">
    <location>
        <begin position="87"/>
        <end position="97"/>
    </location>
</feature>
<dbReference type="RefSeq" id="WP_147300977.1">
    <property type="nucleotide sequence ID" value="NZ_QRDW01000002.1"/>
</dbReference>
<evidence type="ECO:0000313" key="3">
    <source>
        <dbReference type="Proteomes" id="UP000256845"/>
    </source>
</evidence>
<evidence type="ECO:0000256" key="1">
    <source>
        <dbReference type="SAM" id="MobiDB-lite"/>
    </source>
</evidence>
<proteinExistence type="predicted"/>
<feature type="region of interest" description="Disordered" evidence="1">
    <location>
        <begin position="87"/>
        <end position="106"/>
    </location>
</feature>
<organism evidence="2 3">
    <name type="scientific">Aestuariispira insulae</name>
    <dbReference type="NCBI Taxonomy" id="1461337"/>
    <lineage>
        <taxon>Bacteria</taxon>
        <taxon>Pseudomonadati</taxon>
        <taxon>Pseudomonadota</taxon>
        <taxon>Alphaproteobacteria</taxon>
        <taxon>Rhodospirillales</taxon>
        <taxon>Kiloniellaceae</taxon>
        <taxon>Aestuariispira</taxon>
    </lineage>
</organism>
<dbReference type="AlphaFoldDB" id="A0A3D9HSZ4"/>
<keyword evidence="3" id="KW-1185">Reference proteome</keyword>
<name>A0A3D9HSZ4_9PROT</name>
<protein>
    <submittedName>
        <fullName evidence="2">Uncharacterized protein</fullName>
    </submittedName>
</protein>
<gene>
    <name evidence="2" type="ORF">DFP90_102492</name>
</gene>
<comment type="caution">
    <text evidence="2">The sequence shown here is derived from an EMBL/GenBank/DDBJ whole genome shotgun (WGS) entry which is preliminary data.</text>
</comment>